<accession>A0A146JXF1</accession>
<dbReference type="EMBL" id="GDID01007236">
    <property type="protein sequence ID" value="JAP89370.1"/>
    <property type="molecule type" value="Transcribed_RNA"/>
</dbReference>
<gene>
    <name evidence="1" type="ORF">TPC1_31135</name>
</gene>
<evidence type="ECO:0000313" key="1">
    <source>
        <dbReference type="EMBL" id="JAP89370.1"/>
    </source>
</evidence>
<reference evidence="1" key="1">
    <citation type="submission" date="2015-07" db="EMBL/GenBank/DDBJ databases">
        <title>Adaptation to a free-living lifestyle via gene acquisitions in the diplomonad Trepomonas sp. PC1.</title>
        <authorList>
            <person name="Xu F."/>
            <person name="Jerlstrom-Hultqvist J."/>
            <person name="Kolisko M."/>
            <person name="Simpson A.G.B."/>
            <person name="Roger A.J."/>
            <person name="Svard S.G."/>
            <person name="Andersson J.O."/>
        </authorList>
    </citation>
    <scope>NUCLEOTIDE SEQUENCE</scope>
    <source>
        <strain evidence="1">PC1</strain>
    </source>
</reference>
<sequence length="401" mass="46539">LEKMIEKGTEEEQQPTIEDEELFDDEFEEKKPLLPNEELEKLGVSKTMRGLLDKIKKIQPARSQKVIDDMKQENFDKFNQREKLLLEERYHEINETSGLLGYCCVRHMKYPAKNSILSLNDYLPISSLTETQIVTHGKQIFAQVVNYMKTLSMQNKYPNIPLVEAFIVNCEPFDVQLKCHKFSHNFNSAEFQAFVKFLKLNETIPDFFNQIGAVGESENDVSKVVQLVTSMQGIQLQPGKLYYTAGKVLTNNQLLTQMKPQKLDSQVWVLLQRFCAQREAIQHLKLIPIELQDYVRYENPLPLPETEIVNHFRHGQEEARELLRLALGMHPVFKEVVCALPKEIEAVINKETFPIWYRMRVQQIALVVKEIVVGNEVKFNSIKTECPADDAHLKQLVDQMM</sequence>
<protein>
    <submittedName>
        <fullName evidence="1">Uncharacterized protein</fullName>
    </submittedName>
</protein>
<name>A0A146JXF1_9EUKA</name>
<feature type="non-terminal residue" evidence="1">
    <location>
        <position position="1"/>
    </location>
</feature>
<proteinExistence type="predicted"/>
<organism evidence="1">
    <name type="scientific">Trepomonas sp. PC1</name>
    <dbReference type="NCBI Taxonomy" id="1076344"/>
    <lineage>
        <taxon>Eukaryota</taxon>
        <taxon>Metamonada</taxon>
        <taxon>Diplomonadida</taxon>
        <taxon>Hexamitidae</taxon>
        <taxon>Hexamitinae</taxon>
        <taxon>Trepomonas</taxon>
    </lineage>
</organism>
<dbReference type="AlphaFoldDB" id="A0A146JXF1"/>